<dbReference type="InterPro" id="IPR049934">
    <property type="entry name" value="GjpA-like"/>
</dbReference>
<keyword evidence="2" id="KW-1185">Reference proteome</keyword>
<sequence length="379" mass="38655">MAAGAVLIGTGLIAVTPGAIPDLQQRAVQLTSFDPLAAWTDVFNAAQANATEINNFVSAVPFVALQQEIVNQVGYVQDLIKDPSSISTVLTDMQTKAQNAFDAATFLGGDQVNFINPLDNATLDTQHSLLFLYLTNQLGGLGIPGPAEPIPTIVDFLASPLSGVLIGALGPEISPWVALANSLTEIGDTLSCSASPALCSPDDWTTALQDLANIPANMVGGFLNGATLDLGPLIPAIEQLNLVPMPQGASIDSLSFTFGGLLSPGATNGVAMFGSGPGGSILNSVGMGLSGVPIFGTLDAPGHGVGPLSAWENLSQMIAIQLGWVPEINGTTGLAIGPNPLDALFPPAPADATASTDTMGGLLDGSSLTDLSHELFTLF</sequence>
<name>A0ABU5Y1N9_9MYCO</name>
<dbReference type="EMBL" id="JAYJJU010000027">
    <property type="protein sequence ID" value="MEB3034155.1"/>
    <property type="molecule type" value="Genomic_DNA"/>
</dbReference>
<dbReference type="RefSeq" id="WP_329780485.1">
    <property type="nucleotide sequence ID" value="NZ_JAYJJU010000027.1"/>
</dbReference>
<reference evidence="1 2" key="1">
    <citation type="submission" date="2023-12" db="EMBL/GenBank/DDBJ databases">
        <title>Description of new species of Mycobacterium terrae complex isolated from sewage at the Sao Paulo Zoological Park Foundation in Brazil.</title>
        <authorList>
            <person name="Romagnoli C.L."/>
            <person name="Conceicao E.C."/>
            <person name="Machado E."/>
            <person name="Barreto L.B.P.F."/>
            <person name="Sharma A."/>
            <person name="Silva N.M."/>
            <person name="Marques L.E."/>
            <person name="Juliana M.A."/>
            <person name="Lourenco M.C.S."/>
            <person name="Digiampietri L.A."/>
            <person name="Suffys P.N."/>
            <person name="Viana-Niero C."/>
        </authorList>
    </citation>
    <scope>NUCLEOTIDE SEQUENCE [LARGE SCALE GENOMIC DNA]</scope>
    <source>
        <strain evidence="1 2">MYC340</strain>
    </source>
</reference>
<evidence type="ECO:0000313" key="1">
    <source>
        <dbReference type="EMBL" id="MEB3034155.1"/>
    </source>
</evidence>
<organism evidence="1 2">
    <name type="scientific">[Mycobacterium] nativiensis</name>
    <dbReference type="NCBI Taxonomy" id="2855503"/>
    <lineage>
        <taxon>Bacteria</taxon>
        <taxon>Bacillati</taxon>
        <taxon>Actinomycetota</taxon>
        <taxon>Actinomycetes</taxon>
        <taxon>Mycobacteriales</taxon>
        <taxon>Mycobacteriaceae</taxon>
        <taxon>Mycolicibacter</taxon>
    </lineage>
</organism>
<dbReference type="Proteomes" id="UP001298593">
    <property type="component" value="Unassembled WGS sequence"/>
</dbReference>
<accession>A0ABU5Y1N9</accession>
<dbReference type="NCBIfam" id="NF033942">
    <property type="entry name" value="GjpA"/>
    <property type="match status" value="1"/>
</dbReference>
<comment type="caution">
    <text evidence="1">The sequence shown here is derived from an EMBL/GenBank/DDBJ whole genome shotgun (WGS) entry which is preliminary data.</text>
</comment>
<proteinExistence type="predicted"/>
<gene>
    <name evidence="1" type="primary">gjpA</name>
    <name evidence="1" type="ORF">KV113_21695</name>
</gene>
<evidence type="ECO:0000313" key="2">
    <source>
        <dbReference type="Proteomes" id="UP001298593"/>
    </source>
</evidence>
<protein>
    <submittedName>
        <fullName evidence="1">Outer membrane porin GjpA</fullName>
    </submittedName>
</protein>